<evidence type="ECO:0000313" key="5">
    <source>
        <dbReference type="EMBL" id="PIA44247.1"/>
    </source>
</evidence>
<dbReference type="SMART" id="SM00322">
    <property type="entry name" value="KH"/>
    <property type="match status" value="2"/>
</dbReference>
<dbReference type="STRING" id="218851.A0A2G5DLW8"/>
<evidence type="ECO:0000256" key="3">
    <source>
        <dbReference type="SAM" id="MobiDB-lite"/>
    </source>
</evidence>
<feature type="compositionally biased region" description="Polar residues" evidence="3">
    <location>
        <begin position="738"/>
        <end position="753"/>
    </location>
</feature>
<feature type="region of interest" description="Disordered" evidence="3">
    <location>
        <begin position="1"/>
        <end position="222"/>
    </location>
</feature>
<feature type="compositionally biased region" description="Polar residues" evidence="3">
    <location>
        <begin position="108"/>
        <end position="124"/>
    </location>
</feature>
<feature type="compositionally biased region" description="Polar residues" evidence="3">
    <location>
        <begin position="786"/>
        <end position="796"/>
    </location>
</feature>
<dbReference type="EMBL" id="KZ305034">
    <property type="protein sequence ID" value="PIA44247.1"/>
    <property type="molecule type" value="Genomic_DNA"/>
</dbReference>
<name>A0A2G5DLW8_AQUCA</name>
<feature type="compositionally biased region" description="Low complexity" evidence="3">
    <location>
        <begin position="204"/>
        <end position="218"/>
    </location>
</feature>
<feature type="domain" description="K Homology" evidence="4">
    <location>
        <begin position="215"/>
        <end position="288"/>
    </location>
</feature>
<reference evidence="5 6" key="1">
    <citation type="submission" date="2017-09" db="EMBL/GenBank/DDBJ databases">
        <title>WGS assembly of Aquilegia coerulea Goldsmith.</title>
        <authorList>
            <person name="Hodges S."/>
            <person name="Kramer E."/>
            <person name="Nordborg M."/>
            <person name="Tomkins J."/>
            <person name="Borevitz J."/>
            <person name="Derieg N."/>
            <person name="Yan J."/>
            <person name="Mihaltcheva S."/>
            <person name="Hayes R.D."/>
            <person name="Rokhsar D."/>
        </authorList>
    </citation>
    <scope>NUCLEOTIDE SEQUENCE [LARGE SCALE GENOMIC DNA]</scope>
    <source>
        <strain evidence="6">cv. Goldsmith</strain>
    </source>
</reference>
<protein>
    <recommendedName>
        <fullName evidence="4">K Homology domain-containing protein</fullName>
    </recommendedName>
</protein>
<feature type="compositionally biased region" description="Low complexity" evidence="3">
    <location>
        <begin position="755"/>
        <end position="773"/>
    </location>
</feature>
<feature type="compositionally biased region" description="Gly residues" evidence="3">
    <location>
        <begin position="687"/>
        <end position="696"/>
    </location>
</feature>
<dbReference type="SUPFAM" id="SSF54791">
    <property type="entry name" value="Eukaryotic type KH-domain (KH-domain type I)"/>
    <property type="match status" value="2"/>
</dbReference>
<feature type="compositionally biased region" description="Basic and acidic residues" evidence="3">
    <location>
        <begin position="156"/>
        <end position="183"/>
    </location>
</feature>
<keyword evidence="1" id="KW-0677">Repeat</keyword>
<gene>
    <name evidence="5" type="ORF">AQUCO_01700090v1</name>
</gene>
<dbReference type="InterPro" id="IPR004087">
    <property type="entry name" value="KH_dom"/>
</dbReference>
<dbReference type="Gene3D" id="3.30.1370.10">
    <property type="entry name" value="K Homology domain, type 1"/>
    <property type="match status" value="2"/>
</dbReference>
<dbReference type="Pfam" id="PF00013">
    <property type="entry name" value="KH_1"/>
    <property type="match status" value="2"/>
</dbReference>
<dbReference type="Proteomes" id="UP000230069">
    <property type="component" value="Unassembled WGS sequence"/>
</dbReference>
<keyword evidence="6" id="KW-1185">Reference proteome</keyword>
<dbReference type="PANTHER" id="PTHR10288">
    <property type="entry name" value="KH DOMAIN CONTAINING RNA BINDING PROTEIN"/>
    <property type="match status" value="1"/>
</dbReference>
<dbReference type="CDD" id="cd00105">
    <property type="entry name" value="KH-I"/>
    <property type="match status" value="2"/>
</dbReference>
<feature type="domain" description="K Homology" evidence="4">
    <location>
        <begin position="311"/>
        <end position="385"/>
    </location>
</feature>
<feature type="region of interest" description="Disordered" evidence="3">
    <location>
        <begin position="383"/>
        <end position="796"/>
    </location>
</feature>
<dbReference type="InterPro" id="IPR036612">
    <property type="entry name" value="KH_dom_type_1_sf"/>
</dbReference>
<dbReference type="OrthoDB" id="5204190at2759"/>
<dbReference type="PROSITE" id="PS50084">
    <property type="entry name" value="KH_TYPE_1"/>
    <property type="match status" value="2"/>
</dbReference>
<feature type="compositionally biased region" description="Polar residues" evidence="3">
    <location>
        <begin position="452"/>
        <end position="462"/>
    </location>
</feature>
<feature type="compositionally biased region" description="Acidic residues" evidence="3">
    <location>
        <begin position="37"/>
        <end position="50"/>
    </location>
</feature>
<feature type="compositionally biased region" description="Polar residues" evidence="3">
    <location>
        <begin position="514"/>
        <end position="534"/>
    </location>
</feature>
<evidence type="ECO:0000259" key="4">
    <source>
        <dbReference type="SMART" id="SM00322"/>
    </source>
</evidence>
<feature type="compositionally biased region" description="Polar residues" evidence="3">
    <location>
        <begin position="610"/>
        <end position="641"/>
    </location>
</feature>
<keyword evidence="2" id="KW-0694">RNA-binding</keyword>
<evidence type="ECO:0000256" key="1">
    <source>
        <dbReference type="ARBA" id="ARBA00022737"/>
    </source>
</evidence>
<feature type="compositionally biased region" description="Basic and acidic residues" evidence="3">
    <location>
        <begin position="67"/>
        <end position="81"/>
    </location>
</feature>
<sequence length="796" mass="84476">MAEEEVSVVVASVEVEENETKSSPVTTDLKRKLDDLESKDDEQQQLEEQEDVVKSSNDELNLNSGDVEEKSVPDAKKPRLDEESDGSALENGHEVPKPDLPVVEAGATTENADQENSQNTNSENVETENLPATSAADVDADNVKDKTVENTEMENAEDKFAKDVPEGGVEKSYDETLKSEDGQHPSGGDLQDPTAATPQEGDLTSSQQESMSETQSVSRKMEVPNNKVGVLIGKSGDTIRFLQLNSGAKIQITRDAEADRYSATRPVELIGTLENINKAEKLIKDVIAEADAGGSPSLVARGFGTIQASGAAEQIQIQVPNEKVGLIIGKGGENIKNLQTRSGARIQLIPQHLPEGDQSKERTVRVTGDKRQIEVARDMIREVMNQPVRPSPLSGGYNQQPYRPRGPSGPSQWGHRAPHSAQASSGYDTQHRGMYSSQNPHYMPPSYGGYPPQQSAPRNNFNAGWDQRSGPMQTPPPQGGGYDYYAHGGHVADSSAPTPISGPVPAAGHGASHGSYNNYGQPTYSQAAPSQQNYGHGYDDPKYANQAQAAYGSHGNAQPSAYPQQVATQPGYAQQQYSKPQAYGMPSQGAGPQSYGPPRGGQPGDVPYQNPISSAHSYGQTAPSQQPYPYASSGPTQTYPYNSAPAANDGYNQPPTHSAPAPVYPQAGGQPASGYGQPGSQPAPGYVQGGQSGGYGPYASQPAYGEQSVPNNANYGYQGPADVGYANAPTSAYGAPPNAQTNYVQPTTNQASYEQPAPQSSGYASAPGSAPGYVKTLSPQPVYGQYDSTQMYGGQH</sequence>
<accession>A0A2G5DLW8</accession>
<dbReference type="FunCoup" id="A0A2G5DLW8">
    <property type="interactions" value="1670"/>
</dbReference>
<organism evidence="5 6">
    <name type="scientific">Aquilegia coerulea</name>
    <name type="common">Rocky mountain columbine</name>
    <dbReference type="NCBI Taxonomy" id="218851"/>
    <lineage>
        <taxon>Eukaryota</taxon>
        <taxon>Viridiplantae</taxon>
        <taxon>Streptophyta</taxon>
        <taxon>Embryophyta</taxon>
        <taxon>Tracheophyta</taxon>
        <taxon>Spermatophyta</taxon>
        <taxon>Magnoliopsida</taxon>
        <taxon>Ranunculales</taxon>
        <taxon>Ranunculaceae</taxon>
        <taxon>Thalictroideae</taxon>
        <taxon>Aquilegia</taxon>
    </lineage>
</organism>
<feature type="compositionally biased region" description="Polar residues" evidence="3">
    <location>
        <begin position="555"/>
        <end position="579"/>
    </location>
</feature>
<evidence type="ECO:0000313" key="6">
    <source>
        <dbReference type="Proteomes" id="UP000230069"/>
    </source>
</evidence>
<proteinExistence type="predicted"/>
<dbReference type="AlphaFoldDB" id="A0A2G5DLW8"/>
<dbReference type="InParanoid" id="A0A2G5DLW8"/>
<dbReference type="InterPro" id="IPR004088">
    <property type="entry name" value="KH_dom_type_1"/>
</dbReference>
<dbReference type="GO" id="GO:0003723">
    <property type="term" value="F:RNA binding"/>
    <property type="evidence" value="ECO:0007669"/>
    <property type="project" value="UniProtKB-UniRule"/>
</dbReference>
<evidence type="ECO:0000256" key="2">
    <source>
        <dbReference type="PROSITE-ProRule" id="PRU00117"/>
    </source>
</evidence>